<protein>
    <submittedName>
        <fullName evidence="4">Uncharacterized membrane protein</fullName>
    </submittedName>
</protein>
<evidence type="ECO:0000256" key="1">
    <source>
        <dbReference type="ARBA" id="ARBA00022692"/>
    </source>
</evidence>
<feature type="transmembrane region" description="Helical" evidence="3">
    <location>
        <begin position="12"/>
        <end position="32"/>
    </location>
</feature>
<dbReference type="PANTHER" id="PTHR37815:SF3">
    <property type="entry name" value="UPF0397 PROTEIN SPR0429"/>
    <property type="match status" value="1"/>
</dbReference>
<dbReference type="Gene3D" id="1.10.1760.20">
    <property type="match status" value="1"/>
</dbReference>
<sequence length="159" mass="16839">MHTLKTKELVYLAIMTAVIVALSLLIIIPIPATHGFVTICDGGIYFVGMLFGPTGGLLVGGLSGLLIDILSGSANWALFSLIIHGLQGYVFAKLMQASHKWLGYLLAAFVMLGGYALATGLMFGSVAGLASLPSNLMQVIFATILAELLPHYLLPKIHL</sequence>
<evidence type="ECO:0000313" key="4">
    <source>
        <dbReference type="EMBL" id="SMC42024.1"/>
    </source>
</evidence>
<feature type="transmembrane region" description="Helical" evidence="3">
    <location>
        <begin position="73"/>
        <end position="92"/>
    </location>
</feature>
<proteinExistence type="predicted"/>
<feature type="transmembrane region" description="Helical" evidence="3">
    <location>
        <begin position="136"/>
        <end position="154"/>
    </location>
</feature>
<keyword evidence="2 3" id="KW-1133">Transmembrane helix</keyword>
<dbReference type="STRING" id="371602.SAMN04487984_1033"/>
<evidence type="ECO:0000313" key="5">
    <source>
        <dbReference type="Proteomes" id="UP000243884"/>
    </source>
</evidence>
<feature type="transmembrane region" description="Helical" evidence="3">
    <location>
        <begin position="44"/>
        <end position="67"/>
    </location>
</feature>
<name>A0A1W1Z0W1_9LACT</name>
<dbReference type="AlphaFoldDB" id="A0A1W1Z0W1"/>
<reference evidence="5" key="1">
    <citation type="submission" date="2017-04" db="EMBL/GenBank/DDBJ databases">
        <authorList>
            <person name="Varghese N."/>
            <person name="Submissions S."/>
        </authorList>
    </citation>
    <scope>NUCLEOTIDE SEQUENCE [LARGE SCALE GENOMIC DNA]</scope>
    <source>
        <strain evidence="5">DSM 21500</strain>
    </source>
</reference>
<keyword evidence="5" id="KW-1185">Reference proteome</keyword>
<keyword evidence="3" id="KW-0472">Membrane</keyword>
<accession>A0A1W1Z0W1</accession>
<organism evidence="4 5">
    <name type="scientific">Aerococcus suis</name>
    <dbReference type="NCBI Taxonomy" id="371602"/>
    <lineage>
        <taxon>Bacteria</taxon>
        <taxon>Bacillati</taxon>
        <taxon>Bacillota</taxon>
        <taxon>Bacilli</taxon>
        <taxon>Lactobacillales</taxon>
        <taxon>Aerococcaceae</taxon>
        <taxon>Aerococcus</taxon>
    </lineage>
</organism>
<dbReference type="Pfam" id="PF07155">
    <property type="entry name" value="ECF-ribofla_trS"/>
    <property type="match status" value="1"/>
</dbReference>
<gene>
    <name evidence="4" type="ORF">SAMN04487984_1033</name>
</gene>
<keyword evidence="1 3" id="KW-0812">Transmembrane</keyword>
<dbReference type="EMBL" id="FWXK01000005">
    <property type="protein sequence ID" value="SMC42024.1"/>
    <property type="molecule type" value="Genomic_DNA"/>
</dbReference>
<dbReference type="GO" id="GO:0016020">
    <property type="term" value="C:membrane"/>
    <property type="evidence" value="ECO:0007669"/>
    <property type="project" value="InterPro"/>
</dbReference>
<dbReference type="PANTHER" id="PTHR37815">
    <property type="entry name" value="UPF0397 PROTEIN BC_2624-RELATED"/>
    <property type="match status" value="1"/>
</dbReference>
<feature type="transmembrane region" description="Helical" evidence="3">
    <location>
        <begin position="104"/>
        <end position="130"/>
    </location>
</feature>
<dbReference type="InterPro" id="IPR009825">
    <property type="entry name" value="ECF_substrate-spec-like"/>
</dbReference>
<evidence type="ECO:0000256" key="2">
    <source>
        <dbReference type="ARBA" id="ARBA00022989"/>
    </source>
</evidence>
<dbReference type="Proteomes" id="UP000243884">
    <property type="component" value="Unassembled WGS sequence"/>
</dbReference>
<evidence type="ECO:0000256" key="3">
    <source>
        <dbReference type="SAM" id="Phobius"/>
    </source>
</evidence>